<dbReference type="EMBL" id="KZ819676">
    <property type="protein sequence ID" value="PWN25413.1"/>
    <property type="molecule type" value="Genomic_DNA"/>
</dbReference>
<name>A0A316UNB9_9BASI</name>
<dbReference type="Proteomes" id="UP000245884">
    <property type="component" value="Unassembled WGS sequence"/>
</dbReference>
<evidence type="ECO:0000313" key="3">
    <source>
        <dbReference type="Proteomes" id="UP000245884"/>
    </source>
</evidence>
<dbReference type="AlphaFoldDB" id="A0A316UNB9"/>
<proteinExistence type="predicted"/>
<protein>
    <submittedName>
        <fullName evidence="2">Uncharacterized protein</fullName>
    </submittedName>
</protein>
<evidence type="ECO:0000313" key="2">
    <source>
        <dbReference type="EMBL" id="PWN25413.1"/>
    </source>
</evidence>
<feature type="region of interest" description="Disordered" evidence="1">
    <location>
        <begin position="280"/>
        <end position="320"/>
    </location>
</feature>
<accession>A0A316UNB9</accession>
<dbReference type="GeneID" id="37030310"/>
<dbReference type="RefSeq" id="XP_025360025.1">
    <property type="nucleotide sequence ID" value="XM_025508487.1"/>
</dbReference>
<gene>
    <name evidence="2" type="ORF">BDZ90DRAFT_262461</name>
</gene>
<organism evidence="2 3">
    <name type="scientific">Jaminaea rosea</name>
    <dbReference type="NCBI Taxonomy" id="1569628"/>
    <lineage>
        <taxon>Eukaryota</taxon>
        <taxon>Fungi</taxon>
        <taxon>Dikarya</taxon>
        <taxon>Basidiomycota</taxon>
        <taxon>Ustilaginomycotina</taxon>
        <taxon>Exobasidiomycetes</taxon>
        <taxon>Microstromatales</taxon>
        <taxon>Microstromatales incertae sedis</taxon>
        <taxon>Jaminaea</taxon>
    </lineage>
</organism>
<keyword evidence="3" id="KW-1185">Reference proteome</keyword>
<evidence type="ECO:0000256" key="1">
    <source>
        <dbReference type="SAM" id="MobiDB-lite"/>
    </source>
</evidence>
<feature type="compositionally biased region" description="Low complexity" evidence="1">
    <location>
        <begin position="283"/>
        <end position="295"/>
    </location>
</feature>
<sequence length="448" mass="48634">MVSGDLENTPPAGRRTTTALRAAASALPPSPMVMSIYCGPVLDATGSVVRPEKLERNRSGTIRWQSRAGFSGFKERVGSQASTFADAVITYHDLDVKVEIPGSIYNQRTPASPATVQDYVEMVEALQRLAGRPGRMLLSWTRPPSTQPADTDAPRSSAIAAATPGSGLTQMDGRDPTTSLTDTAAFRVAQQAIEERWKRCDCQGRGERDRRCYIAANMVHYPITPSGMMEWKSCIVYNRATVESPPVSFFDRSHARPRGRYSDTAAGQAVMARNGTLADPARASTSFSGSSTASSNVDSLADWYSEPPTPSRVLNNTTNRPAVRMSGPLMTIYHYNQTFQPGGEDMVPILFMRDVLYMPALARVIGGQGRQTASELGLTPSQLDVCDDWLQGWSELAPDDKEDIGKMRKDLEHLSRLTAAGFPGRIDVSSASAADPDRPLSPIALQSQ</sequence>
<reference evidence="2 3" key="1">
    <citation type="journal article" date="2018" name="Mol. Biol. Evol.">
        <title>Broad Genomic Sampling Reveals a Smut Pathogenic Ancestry of the Fungal Clade Ustilaginomycotina.</title>
        <authorList>
            <person name="Kijpornyongpan T."/>
            <person name="Mondo S.J."/>
            <person name="Barry K."/>
            <person name="Sandor L."/>
            <person name="Lee J."/>
            <person name="Lipzen A."/>
            <person name="Pangilinan J."/>
            <person name="LaButti K."/>
            <person name="Hainaut M."/>
            <person name="Henrissat B."/>
            <person name="Grigoriev I.V."/>
            <person name="Spatafora J.W."/>
            <person name="Aime M.C."/>
        </authorList>
    </citation>
    <scope>NUCLEOTIDE SEQUENCE [LARGE SCALE GENOMIC DNA]</scope>
    <source>
        <strain evidence="2 3">MCA 5214</strain>
    </source>
</reference>
<feature type="region of interest" description="Disordered" evidence="1">
    <location>
        <begin position="427"/>
        <end position="448"/>
    </location>
</feature>